<dbReference type="AlphaFoldDB" id="A0A1Q2KWL6"/>
<organism evidence="1 2">
    <name type="scientific">Planococcus lenghuensis</name>
    <dbReference type="NCBI Taxonomy" id="2213202"/>
    <lineage>
        <taxon>Bacteria</taxon>
        <taxon>Bacillati</taxon>
        <taxon>Bacillota</taxon>
        <taxon>Bacilli</taxon>
        <taxon>Bacillales</taxon>
        <taxon>Caryophanaceae</taxon>
        <taxon>Planococcus</taxon>
    </lineage>
</organism>
<proteinExistence type="predicted"/>
<dbReference type="RefSeq" id="WP_408634114.1">
    <property type="nucleotide sequence ID" value="NZ_CP019640.1"/>
</dbReference>
<sequence length="90" mass="10224">MTDWKRNKISTARGAFEVFSKDSGAPVCVIHHYTKFNETGDQFADVFADKHQVITVNLRKASQSEKAQEPYELSMLEPDFSTCTRNVRPA</sequence>
<dbReference type="KEGG" id="pmar:B0X71_05360"/>
<gene>
    <name evidence="1" type="ORF">B0X71_05360</name>
</gene>
<dbReference type="InterPro" id="IPR029058">
    <property type="entry name" value="AB_hydrolase_fold"/>
</dbReference>
<accession>A0A1Q2KWL6</accession>
<keyword evidence="2" id="KW-1185">Reference proteome</keyword>
<dbReference type="Proteomes" id="UP000188184">
    <property type="component" value="Chromosome"/>
</dbReference>
<name>A0A1Q2KWL6_9BACL</name>
<evidence type="ECO:0000313" key="1">
    <source>
        <dbReference type="EMBL" id="AQQ52579.1"/>
    </source>
</evidence>
<protein>
    <submittedName>
        <fullName evidence="1">Uncharacterized protein</fullName>
    </submittedName>
</protein>
<evidence type="ECO:0000313" key="2">
    <source>
        <dbReference type="Proteomes" id="UP000188184"/>
    </source>
</evidence>
<dbReference type="EMBL" id="CP019640">
    <property type="protein sequence ID" value="AQQ52579.1"/>
    <property type="molecule type" value="Genomic_DNA"/>
</dbReference>
<reference evidence="1 2" key="1">
    <citation type="submission" date="2017-02" db="EMBL/GenBank/DDBJ databases">
        <title>The complete genomic sequence of a novel cold adapted crude oil-degrading bacterium Planococcus qaidamina Y42.</title>
        <authorList>
            <person name="Yang R."/>
        </authorList>
    </citation>
    <scope>NUCLEOTIDE SEQUENCE [LARGE SCALE GENOMIC DNA]</scope>
    <source>
        <strain evidence="1 2">Y42</strain>
    </source>
</reference>
<dbReference type="Gene3D" id="3.40.50.1820">
    <property type="entry name" value="alpha/beta hydrolase"/>
    <property type="match status" value="1"/>
</dbReference>